<sequence length="195" mass="21000">MASAAPPLYELRTTWTLRPLARTAGVLAFAAVAVVAGVVDGKWWLVLFGGLGVGAAFLMVRDECRSHVVLALDAYGVTFPVPQGTPPRVIPWSEVEAFVCHPADSGDHRVGVVATQAWRDANPPVRLTAVAPGSCQARFEERIDAAAGAPVVHTSQLWHGPPRKLRELAQAVRTFAPHLGFTHRPHGLCRIDVRP</sequence>
<comment type="caution">
    <text evidence="2">The sequence shown here is derived from an EMBL/GenBank/DDBJ whole genome shotgun (WGS) entry which is preliminary data.</text>
</comment>
<evidence type="ECO:0000313" key="2">
    <source>
        <dbReference type="EMBL" id="MCF2532234.1"/>
    </source>
</evidence>
<keyword evidence="1" id="KW-0472">Membrane</keyword>
<keyword evidence="3" id="KW-1185">Reference proteome</keyword>
<organism evidence="2 3">
    <name type="scientific">Yinghuangia soli</name>
    <dbReference type="NCBI Taxonomy" id="2908204"/>
    <lineage>
        <taxon>Bacteria</taxon>
        <taxon>Bacillati</taxon>
        <taxon>Actinomycetota</taxon>
        <taxon>Actinomycetes</taxon>
        <taxon>Kitasatosporales</taxon>
        <taxon>Streptomycetaceae</taxon>
        <taxon>Yinghuangia</taxon>
    </lineage>
</organism>
<dbReference type="Proteomes" id="UP001165378">
    <property type="component" value="Unassembled WGS sequence"/>
</dbReference>
<dbReference type="AlphaFoldDB" id="A0AA41Q622"/>
<dbReference type="RefSeq" id="WP_235057010.1">
    <property type="nucleotide sequence ID" value="NZ_JAKFHA010000031.1"/>
</dbReference>
<evidence type="ECO:0000313" key="3">
    <source>
        <dbReference type="Proteomes" id="UP001165378"/>
    </source>
</evidence>
<evidence type="ECO:0000256" key="1">
    <source>
        <dbReference type="SAM" id="Phobius"/>
    </source>
</evidence>
<name>A0AA41Q622_9ACTN</name>
<proteinExistence type="predicted"/>
<feature type="transmembrane region" description="Helical" evidence="1">
    <location>
        <begin position="20"/>
        <end position="37"/>
    </location>
</feature>
<gene>
    <name evidence="2" type="ORF">LZ495_34150</name>
</gene>
<feature type="transmembrane region" description="Helical" evidence="1">
    <location>
        <begin position="43"/>
        <end position="60"/>
    </location>
</feature>
<keyword evidence="1" id="KW-0812">Transmembrane</keyword>
<accession>A0AA41Q622</accession>
<protein>
    <submittedName>
        <fullName evidence="2">Uncharacterized protein</fullName>
    </submittedName>
</protein>
<dbReference type="EMBL" id="JAKFHA010000031">
    <property type="protein sequence ID" value="MCF2532234.1"/>
    <property type="molecule type" value="Genomic_DNA"/>
</dbReference>
<reference evidence="2" key="1">
    <citation type="submission" date="2022-01" db="EMBL/GenBank/DDBJ databases">
        <title>Genome-Based Taxonomic Classification of the Phylum Actinobacteria.</title>
        <authorList>
            <person name="Gao Y."/>
        </authorList>
    </citation>
    <scope>NUCLEOTIDE SEQUENCE</scope>
    <source>
        <strain evidence="2">KLBMP 8922</strain>
    </source>
</reference>
<keyword evidence="1" id="KW-1133">Transmembrane helix</keyword>